<dbReference type="Proteomes" id="UP000320762">
    <property type="component" value="Unassembled WGS sequence"/>
</dbReference>
<comment type="caution">
    <text evidence="2">The sequence shown here is derived from an EMBL/GenBank/DDBJ whole genome shotgun (WGS) entry which is preliminary data.</text>
</comment>
<evidence type="ECO:0000313" key="2">
    <source>
        <dbReference type="EMBL" id="TRM69464.1"/>
    </source>
</evidence>
<dbReference type="InterPro" id="IPR036047">
    <property type="entry name" value="F-box-like_dom_sf"/>
</dbReference>
<dbReference type="SUPFAM" id="SSF81383">
    <property type="entry name" value="F-box domain"/>
    <property type="match status" value="1"/>
</dbReference>
<proteinExistence type="predicted"/>
<feature type="domain" description="F-box" evidence="1">
    <location>
        <begin position="3"/>
        <end position="37"/>
    </location>
</feature>
<sequence length="484" mass="54389">MLPHLPNEILYLIFGNENLDACDLPQLTGVSKDWHALWENIYALPSLIKLIPEDAWCMEEGSVCSGRQLTLTRALTEKDWEAVYKRSCLVKTLEMNMNYTGFRSHCLAQPVAEAIVQHPPAQRLLPNLRHLHFNVYSHPPDNCSPVYGALLHILLSPTITSLSVPCQWANILADPLSMAGLCNTMEDIRLESNADTTADPETHTSLLVEAIDRWTHLRTVQLEVVMCDPTLLLSLSRKSALETLDLHFCQIADDYRIVPPYRLVGFPSLWYLALRGGTAKCATAVIEEVQQLLQAVGHHTAPSTLRDIGLVATASKSRSLLYVHLQPLAAFRRLAQVTVNVTRGVLLTDDEHAHVAAWWPELEVLQLNTMALNITRATLKALVPYARSCPTLRCLHIPLSAYYHDTIPDAPSDLRSRSFEHPLKNLDVGNSPLHSADRYAKKAARFLRSVFPGLNRVTYESENWSRPWHLVNRLLECPAPIEPE</sequence>
<dbReference type="InterPro" id="IPR001810">
    <property type="entry name" value="F-box_dom"/>
</dbReference>
<dbReference type="EMBL" id="VDMD01000001">
    <property type="protein sequence ID" value="TRM69464.1"/>
    <property type="molecule type" value="Genomic_DNA"/>
</dbReference>
<evidence type="ECO:0000313" key="3">
    <source>
        <dbReference type="Proteomes" id="UP000320762"/>
    </source>
</evidence>
<dbReference type="CDD" id="cd09917">
    <property type="entry name" value="F-box_SF"/>
    <property type="match status" value="1"/>
</dbReference>
<organism evidence="2 3">
    <name type="scientific">Schizophyllum amplum</name>
    <dbReference type="NCBI Taxonomy" id="97359"/>
    <lineage>
        <taxon>Eukaryota</taxon>
        <taxon>Fungi</taxon>
        <taxon>Dikarya</taxon>
        <taxon>Basidiomycota</taxon>
        <taxon>Agaricomycotina</taxon>
        <taxon>Agaricomycetes</taxon>
        <taxon>Agaricomycetidae</taxon>
        <taxon>Agaricales</taxon>
        <taxon>Schizophyllaceae</taxon>
        <taxon>Schizophyllum</taxon>
    </lineage>
</organism>
<protein>
    <recommendedName>
        <fullName evidence="1">F-box domain-containing protein</fullName>
    </recommendedName>
</protein>
<dbReference type="InterPro" id="IPR032675">
    <property type="entry name" value="LRR_dom_sf"/>
</dbReference>
<dbReference type="OrthoDB" id="3543113at2759"/>
<reference evidence="2 3" key="1">
    <citation type="journal article" date="2019" name="New Phytol.">
        <title>Comparative genomics reveals unique wood-decay strategies and fruiting body development in the Schizophyllaceae.</title>
        <authorList>
            <person name="Almasi E."/>
            <person name="Sahu N."/>
            <person name="Krizsan K."/>
            <person name="Balint B."/>
            <person name="Kovacs G.M."/>
            <person name="Kiss B."/>
            <person name="Cseklye J."/>
            <person name="Drula E."/>
            <person name="Henrissat B."/>
            <person name="Nagy I."/>
            <person name="Chovatia M."/>
            <person name="Adam C."/>
            <person name="LaButti K."/>
            <person name="Lipzen A."/>
            <person name="Riley R."/>
            <person name="Grigoriev I.V."/>
            <person name="Nagy L.G."/>
        </authorList>
    </citation>
    <scope>NUCLEOTIDE SEQUENCE [LARGE SCALE GENOMIC DNA]</scope>
    <source>
        <strain evidence="2 3">NL-1724</strain>
    </source>
</reference>
<dbReference type="SUPFAM" id="SSF52047">
    <property type="entry name" value="RNI-like"/>
    <property type="match status" value="1"/>
</dbReference>
<dbReference type="Gene3D" id="3.80.10.10">
    <property type="entry name" value="Ribonuclease Inhibitor"/>
    <property type="match status" value="1"/>
</dbReference>
<dbReference type="Pfam" id="PF12937">
    <property type="entry name" value="F-box-like"/>
    <property type="match status" value="1"/>
</dbReference>
<gene>
    <name evidence="2" type="ORF">BD626DRAFT_12530</name>
</gene>
<accession>A0A550CXD7</accession>
<evidence type="ECO:0000259" key="1">
    <source>
        <dbReference type="Pfam" id="PF12937"/>
    </source>
</evidence>
<dbReference type="AlphaFoldDB" id="A0A550CXD7"/>
<keyword evidence="3" id="KW-1185">Reference proteome</keyword>
<name>A0A550CXD7_9AGAR</name>